<evidence type="ECO:0000256" key="1">
    <source>
        <dbReference type="SAM" id="Phobius"/>
    </source>
</evidence>
<dbReference type="Proteomes" id="UP001258017">
    <property type="component" value="Unassembled WGS sequence"/>
</dbReference>
<reference evidence="2" key="1">
    <citation type="submission" date="2021-08" db="EMBL/GenBank/DDBJ databases">
        <authorList>
            <person name="Misof B."/>
            <person name="Oliver O."/>
            <person name="Podsiadlowski L."/>
            <person name="Donath A."/>
            <person name="Peters R."/>
            <person name="Mayer C."/>
            <person name="Rust J."/>
            <person name="Gunkel S."/>
            <person name="Lesny P."/>
            <person name="Martin S."/>
            <person name="Oeyen J.P."/>
            <person name="Petersen M."/>
            <person name="Panagiotis P."/>
            <person name="Wilbrandt J."/>
            <person name="Tanja T."/>
        </authorList>
    </citation>
    <scope>NUCLEOTIDE SEQUENCE</scope>
    <source>
        <strain evidence="2">GBR_01_08_01A</strain>
        <tissue evidence="2">Thorax + abdomen</tissue>
    </source>
</reference>
<keyword evidence="1" id="KW-0812">Transmembrane</keyword>
<evidence type="ECO:0000313" key="3">
    <source>
        <dbReference type="Proteomes" id="UP001258017"/>
    </source>
</evidence>
<reference evidence="2" key="2">
    <citation type="journal article" date="2023" name="Commun. Biol.">
        <title>Intrasexual cuticular hydrocarbon dimorphism in a wasp sheds light on hydrocarbon biosynthesis genes in Hymenoptera.</title>
        <authorList>
            <person name="Moris V.C."/>
            <person name="Podsiadlowski L."/>
            <person name="Martin S."/>
            <person name="Oeyen J.P."/>
            <person name="Donath A."/>
            <person name="Petersen M."/>
            <person name="Wilbrandt J."/>
            <person name="Misof B."/>
            <person name="Liedtke D."/>
            <person name="Thamm M."/>
            <person name="Scheiner R."/>
            <person name="Schmitt T."/>
            <person name="Niehuis O."/>
        </authorList>
    </citation>
    <scope>NUCLEOTIDE SEQUENCE</scope>
    <source>
        <strain evidence="2">GBR_01_08_01A</strain>
    </source>
</reference>
<dbReference type="EMBL" id="JAIFRP010004405">
    <property type="protein sequence ID" value="KAK2576801.1"/>
    <property type="molecule type" value="Genomic_DNA"/>
</dbReference>
<name>A0AAD9RD36_9HYME</name>
<keyword evidence="3" id="KW-1185">Reference proteome</keyword>
<accession>A0AAD9RD36</accession>
<evidence type="ECO:0008006" key="4">
    <source>
        <dbReference type="Google" id="ProtNLM"/>
    </source>
</evidence>
<keyword evidence="1" id="KW-0472">Membrane</keyword>
<evidence type="ECO:0000313" key="2">
    <source>
        <dbReference type="EMBL" id="KAK2576801.1"/>
    </source>
</evidence>
<dbReference type="AlphaFoldDB" id="A0AAD9RD36"/>
<gene>
    <name evidence="2" type="ORF">KPH14_005437</name>
</gene>
<organism evidence="2 3">
    <name type="scientific">Odynerus spinipes</name>
    <dbReference type="NCBI Taxonomy" id="1348599"/>
    <lineage>
        <taxon>Eukaryota</taxon>
        <taxon>Metazoa</taxon>
        <taxon>Ecdysozoa</taxon>
        <taxon>Arthropoda</taxon>
        <taxon>Hexapoda</taxon>
        <taxon>Insecta</taxon>
        <taxon>Pterygota</taxon>
        <taxon>Neoptera</taxon>
        <taxon>Endopterygota</taxon>
        <taxon>Hymenoptera</taxon>
        <taxon>Apocrita</taxon>
        <taxon>Aculeata</taxon>
        <taxon>Vespoidea</taxon>
        <taxon>Vespidae</taxon>
        <taxon>Eumeninae</taxon>
        <taxon>Odynerus</taxon>
    </lineage>
</organism>
<sequence length="102" mass="11646">MSLGPRRIFIGPVGPRGVIRPPANDGLRTSRRYHETRGGYFEETRGNKRKRKRFYSRHRQNGVVVVVVVVVVFELLQCTSKTPSKFGQESTLAKRETKSKDS</sequence>
<comment type="caution">
    <text evidence="2">The sequence shown here is derived from an EMBL/GenBank/DDBJ whole genome shotgun (WGS) entry which is preliminary data.</text>
</comment>
<keyword evidence="1" id="KW-1133">Transmembrane helix</keyword>
<protein>
    <recommendedName>
        <fullName evidence="4">Transmembrane protein</fullName>
    </recommendedName>
</protein>
<proteinExistence type="predicted"/>
<feature type="transmembrane region" description="Helical" evidence="1">
    <location>
        <begin position="58"/>
        <end position="76"/>
    </location>
</feature>